<dbReference type="InterPro" id="IPR019775">
    <property type="entry name" value="WD40_repeat_CS"/>
</dbReference>
<dbReference type="InterPro" id="IPR045245">
    <property type="entry name" value="Pfs2-like"/>
</dbReference>
<dbReference type="EMBL" id="FLRD01000159">
    <property type="protein sequence ID" value="SBT50052.1"/>
    <property type="molecule type" value="Genomic_DNA"/>
</dbReference>
<dbReference type="PANTHER" id="PTHR22836:SF0">
    <property type="entry name" value="PRE-MRNA 3' END PROCESSING PROTEIN WDR33"/>
    <property type="match status" value="1"/>
</dbReference>
<dbReference type="InterPro" id="IPR015943">
    <property type="entry name" value="WD40/YVTN_repeat-like_dom_sf"/>
</dbReference>
<dbReference type="GO" id="GO:0005847">
    <property type="term" value="C:mRNA cleavage and polyadenylation specificity factor complex"/>
    <property type="evidence" value="ECO:0007669"/>
    <property type="project" value="TreeGrafter"/>
</dbReference>
<feature type="repeat" description="WD" evidence="3">
    <location>
        <begin position="311"/>
        <end position="352"/>
    </location>
</feature>
<proteinExistence type="predicted"/>
<feature type="repeat" description="WD" evidence="3">
    <location>
        <begin position="269"/>
        <end position="310"/>
    </location>
</feature>
<dbReference type="Gene3D" id="2.130.10.10">
    <property type="entry name" value="YVTN repeat-like/Quinoprotein amine dehydrogenase"/>
    <property type="match status" value="2"/>
</dbReference>
<organism evidence="4 5">
    <name type="scientific">Plasmodium ovale wallikeri</name>
    <dbReference type="NCBI Taxonomy" id="864142"/>
    <lineage>
        <taxon>Eukaryota</taxon>
        <taxon>Sar</taxon>
        <taxon>Alveolata</taxon>
        <taxon>Apicomplexa</taxon>
        <taxon>Aconoidasida</taxon>
        <taxon>Haemosporida</taxon>
        <taxon>Plasmodiidae</taxon>
        <taxon>Plasmodium</taxon>
        <taxon>Plasmodium (Plasmodium)</taxon>
    </lineage>
</organism>
<protein>
    <submittedName>
        <fullName evidence="4">Polyadenylation factor subunit 2, putative (PFS2)</fullName>
    </submittedName>
</protein>
<keyword evidence="1 3" id="KW-0853">WD repeat</keyword>
<dbReference type="AlphaFoldDB" id="A0A1A9A1N4"/>
<dbReference type="PROSITE" id="PS00678">
    <property type="entry name" value="WD_REPEATS_1"/>
    <property type="match status" value="1"/>
</dbReference>
<evidence type="ECO:0000313" key="5">
    <source>
        <dbReference type="Proteomes" id="UP000078555"/>
    </source>
</evidence>
<evidence type="ECO:0000256" key="3">
    <source>
        <dbReference type="PROSITE-ProRule" id="PRU00221"/>
    </source>
</evidence>
<dbReference type="PROSITE" id="PS50082">
    <property type="entry name" value="WD_REPEATS_2"/>
    <property type="match status" value="2"/>
</dbReference>
<evidence type="ECO:0000256" key="2">
    <source>
        <dbReference type="ARBA" id="ARBA00022737"/>
    </source>
</evidence>
<dbReference type="SMART" id="SM00320">
    <property type="entry name" value="WD40"/>
    <property type="match status" value="7"/>
</dbReference>
<dbReference type="InterPro" id="IPR001680">
    <property type="entry name" value="WD40_rpt"/>
</dbReference>
<reference evidence="5" key="1">
    <citation type="submission" date="2016-05" db="EMBL/GenBank/DDBJ databases">
        <authorList>
            <person name="Naeem Raeece"/>
        </authorList>
    </citation>
    <scope>NUCLEOTIDE SEQUENCE [LARGE SCALE GENOMIC DNA]</scope>
</reference>
<dbReference type="PROSITE" id="PS50294">
    <property type="entry name" value="WD_REPEATS_REGION"/>
    <property type="match status" value="1"/>
</dbReference>
<gene>
    <name evidence="4" type="ORF">POVWA1_060650</name>
</gene>
<dbReference type="Pfam" id="PF00400">
    <property type="entry name" value="WD40"/>
    <property type="match status" value="3"/>
</dbReference>
<evidence type="ECO:0000313" key="4">
    <source>
        <dbReference type="EMBL" id="SBT50052.1"/>
    </source>
</evidence>
<sequence>MMLFVDKYPYKAIAQKPCIKRDATESFRLKAFKAVLCNATQPTPITPLRISGFTVKMFSDEQYPNNYYPTKLGIDRPAIDFNSSICNFLKNDIYKRKFERKLYVNHPIYLRKIRPLFCYSNMIDRYDGVLCHLAHSCINKSKGIIVSLKWFNDGKRLLTGTQLSELAIWNGLYFNFEDMKRIPIGGGAVSCLEWSKNDNVFAGNSLGQIVILSSALNLLDNYAFEGLTKNVLDISLSCCNTKLAGCADTCNPIIWDIKTRKIIKDLKGKNIDTNNISCLSWNPINDIVASGNRTQTISLWDIRMNKPIISINAHKANVNKVKWNYNGLYLLSCSKDSLIKLWDIRNYKLLYVYKNDNIYNTRFSSNYEPTYITWNPIQNHIFASSDNKGNIKFYSTNDCKCIQTISSAHGIDKPCSITLLDWNPLGHLLTSFGDDKLLKFWSASSCDSIISKEIDAKPLVNINNGVSFPNSRYINDENMVDVSSNQSILDSEEEGYQLSKLNNNYYKKISRKRRMVNKMTKPKQKKKKKKKKKNIYIYIYIR</sequence>
<dbReference type="GO" id="GO:0031124">
    <property type="term" value="P:mRNA 3'-end processing"/>
    <property type="evidence" value="ECO:0007669"/>
    <property type="project" value="InterPro"/>
</dbReference>
<evidence type="ECO:0000256" key="1">
    <source>
        <dbReference type="ARBA" id="ARBA00022574"/>
    </source>
</evidence>
<dbReference type="Proteomes" id="UP000078555">
    <property type="component" value="Unassembled WGS sequence"/>
</dbReference>
<keyword evidence="2" id="KW-0677">Repeat</keyword>
<dbReference type="PANTHER" id="PTHR22836">
    <property type="entry name" value="WD40 REPEAT PROTEIN"/>
    <property type="match status" value="1"/>
</dbReference>
<name>A0A1A9A1N4_PLAOA</name>
<dbReference type="InterPro" id="IPR036322">
    <property type="entry name" value="WD40_repeat_dom_sf"/>
</dbReference>
<keyword evidence="5" id="KW-1185">Reference proteome</keyword>
<accession>A0A1A9A1N4</accession>
<dbReference type="SUPFAM" id="SSF50978">
    <property type="entry name" value="WD40 repeat-like"/>
    <property type="match status" value="1"/>
</dbReference>